<dbReference type="SUPFAM" id="SSF47729">
    <property type="entry name" value="IHF-like DNA-binding proteins"/>
    <property type="match status" value="1"/>
</dbReference>
<organism evidence="2">
    <name type="scientific">bioreactor metagenome</name>
    <dbReference type="NCBI Taxonomy" id="1076179"/>
    <lineage>
        <taxon>unclassified sequences</taxon>
        <taxon>metagenomes</taxon>
        <taxon>ecological metagenomes</taxon>
    </lineage>
</organism>
<sequence>MPRILKVKRRISTGTNPGEKWLARIFHNETVGFEEIAEMISETSTLSAGDILNTLRQLETVVTWNLLQGNPVELGDLGKFYFKITAKAVDTLEEVTAETITRKYVRFRPSKRFYKKLRETKTTFVDLDIKGLPSKTGNETPTP</sequence>
<evidence type="ECO:0000259" key="1">
    <source>
        <dbReference type="Pfam" id="PF18291"/>
    </source>
</evidence>
<feature type="domain" description="HU" evidence="1">
    <location>
        <begin position="15"/>
        <end position="121"/>
    </location>
</feature>
<dbReference type="InterPro" id="IPR041607">
    <property type="entry name" value="HU-HIG"/>
</dbReference>
<gene>
    <name evidence="2" type="ORF">SDC9_15981</name>
</gene>
<dbReference type="NCBIfam" id="TIGR01201">
    <property type="entry name" value="HU_rel"/>
    <property type="match status" value="1"/>
</dbReference>
<accession>A0A644TTA2</accession>
<name>A0A644TTA2_9ZZZZ</name>
<dbReference type="Pfam" id="PF18291">
    <property type="entry name" value="HU-HIG"/>
    <property type="match status" value="1"/>
</dbReference>
<dbReference type="InterPro" id="IPR005902">
    <property type="entry name" value="HU_DNA-bd_put"/>
</dbReference>
<proteinExistence type="predicted"/>
<reference evidence="2" key="1">
    <citation type="submission" date="2019-08" db="EMBL/GenBank/DDBJ databases">
        <authorList>
            <person name="Kucharzyk K."/>
            <person name="Murdoch R.W."/>
            <person name="Higgins S."/>
            <person name="Loffler F."/>
        </authorList>
    </citation>
    <scope>NUCLEOTIDE SEQUENCE</scope>
</reference>
<dbReference type="AlphaFoldDB" id="A0A644TTA2"/>
<dbReference type="InterPro" id="IPR010992">
    <property type="entry name" value="IHF-like_DNA-bd_dom_sf"/>
</dbReference>
<dbReference type="EMBL" id="VSSQ01000051">
    <property type="protein sequence ID" value="MPL70226.1"/>
    <property type="molecule type" value="Genomic_DNA"/>
</dbReference>
<dbReference type="Gene3D" id="4.10.520.10">
    <property type="entry name" value="IHF-like DNA-binding proteins"/>
    <property type="match status" value="1"/>
</dbReference>
<dbReference type="GO" id="GO:0003677">
    <property type="term" value="F:DNA binding"/>
    <property type="evidence" value="ECO:0007669"/>
    <property type="project" value="InterPro"/>
</dbReference>
<protein>
    <recommendedName>
        <fullName evidence="1">HU domain-containing protein</fullName>
    </recommendedName>
</protein>
<comment type="caution">
    <text evidence="2">The sequence shown here is derived from an EMBL/GenBank/DDBJ whole genome shotgun (WGS) entry which is preliminary data.</text>
</comment>
<evidence type="ECO:0000313" key="2">
    <source>
        <dbReference type="EMBL" id="MPL70226.1"/>
    </source>
</evidence>